<feature type="compositionally biased region" description="Pro residues" evidence="1">
    <location>
        <begin position="35"/>
        <end position="56"/>
    </location>
</feature>
<dbReference type="AlphaFoldDB" id="A0A816Q2A9"/>
<feature type="domain" description="SAC3/GANP/THP3 conserved" evidence="2">
    <location>
        <begin position="535"/>
        <end position="768"/>
    </location>
</feature>
<evidence type="ECO:0000256" key="1">
    <source>
        <dbReference type="SAM" id="MobiDB-lite"/>
    </source>
</evidence>
<sequence length="790" mass="89040">MSQSTTAASNSGFFPGYFSGNGNNQPPLPLMSTMPIPPPLPPSDSMQPPPPAPPPSSGSTGDLLPPPPMSALPKLDTSVPPPPVACPPDVYQAWALQWSYYQQAQQVAAYQNQLYQSFANQQKATPQSPNPVPSVHNNTSNGFNNQQNHNMNTAQSNWQQPNPSPSFRPRQAQQSHRARFSANNNQQQQQYQSYNNVPPPSNITQSKPQQSGIRFQLNTRPQTTVNRGGRRTRFSSPPKQQTASSSSSSVSYPTPMTMPDHRNDVTSMDTNNASEQRPIMSAIEAFKLACDKQSWPESLKTYWQSIENRCTTDLLRSQAQEWFQGVLVDAFQKNLVKTIDWINRPIPEFLRSDSSSNVRSNVFDSSSTSLLQIAKSSYSENKQREDLSRLNKLRQIASESAQRAFADDDDDDNNNNNNNNENSSSRKRSSSSSSSSSSSNDNDNNNCAKNTTSPPFSNSASRKRAKKPRRARRANKKMQLEESSKPEHTERLEKRRNRFTNETISAIIKPIQAPSLITVSDSTKVLVGTSQKLEKNYLRLTSEADPATIRPISILERAFSFVMDKYRLNKEWSYISDQLKSIRQDLMVQSIRNDFTVLVYEENARISLEMGDREQFNQCQTQLETLYDNGCNRSHINEFLVYRLLYSLLLNDYKKTTRILIDIDTVKKTAAANGKSKAKDIEHINLALELCTAIRRKNYIRFFIIYRSLPQLASCLVNLFIDIYRKQVLKVLLWGFAPSFPIEAITEMLAYGSNDTCQKHLTTLGITLIDESSSGVSIDCKASRAIFEKK</sequence>
<dbReference type="Pfam" id="PF03399">
    <property type="entry name" value="SAC3_GANP"/>
    <property type="match status" value="1"/>
</dbReference>
<dbReference type="Gene3D" id="1.25.40.990">
    <property type="match status" value="1"/>
</dbReference>
<feature type="compositionally biased region" description="Low complexity" evidence="1">
    <location>
        <begin position="183"/>
        <end position="196"/>
    </location>
</feature>
<evidence type="ECO:0000313" key="4">
    <source>
        <dbReference type="Proteomes" id="UP000663824"/>
    </source>
</evidence>
<dbReference type="InterPro" id="IPR045107">
    <property type="entry name" value="SAC3/GANP/THP3"/>
</dbReference>
<evidence type="ECO:0000259" key="2">
    <source>
        <dbReference type="Pfam" id="PF03399"/>
    </source>
</evidence>
<evidence type="ECO:0000313" key="3">
    <source>
        <dbReference type="EMBL" id="CAF2055372.1"/>
    </source>
</evidence>
<feature type="compositionally biased region" description="Polar residues" evidence="1">
    <location>
        <begin position="202"/>
        <end position="226"/>
    </location>
</feature>
<accession>A0A816Q2A9</accession>
<dbReference type="EMBL" id="CAJNRE010006459">
    <property type="protein sequence ID" value="CAF2055372.1"/>
    <property type="molecule type" value="Genomic_DNA"/>
</dbReference>
<dbReference type="InterPro" id="IPR005062">
    <property type="entry name" value="SAC3/GANP/THP3_conserved"/>
</dbReference>
<feature type="region of interest" description="Disordered" evidence="1">
    <location>
        <begin position="399"/>
        <end position="497"/>
    </location>
</feature>
<comment type="caution">
    <text evidence="3">The sequence shown here is derived from an EMBL/GenBank/DDBJ whole genome shotgun (WGS) entry which is preliminary data.</text>
</comment>
<feature type="compositionally biased region" description="Basic and acidic residues" evidence="1">
    <location>
        <begin position="478"/>
        <end position="493"/>
    </location>
</feature>
<feature type="compositionally biased region" description="Polar residues" evidence="1">
    <location>
        <begin position="447"/>
        <end position="456"/>
    </location>
</feature>
<feature type="compositionally biased region" description="Basic residues" evidence="1">
    <location>
        <begin position="461"/>
        <end position="476"/>
    </location>
</feature>
<reference evidence="3" key="1">
    <citation type="submission" date="2021-02" db="EMBL/GenBank/DDBJ databases">
        <authorList>
            <person name="Nowell W R."/>
        </authorList>
    </citation>
    <scope>NUCLEOTIDE SEQUENCE</scope>
</reference>
<feature type="compositionally biased region" description="Low complexity" evidence="1">
    <location>
        <begin position="136"/>
        <end position="153"/>
    </location>
</feature>
<dbReference type="GO" id="GO:0005634">
    <property type="term" value="C:nucleus"/>
    <property type="evidence" value="ECO:0007669"/>
    <property type="project" value="TreeGrafter"/>
</dbReference>
<organism evidence="3 4">
    <name type="scientific">Rotaria magnacalcarata</name>
    <dbReference type="NCBI Taxonomy" id="392030"/>
    <lineage>
        <taxon>Eukaryota</taxon>
        <taxon>Metazoa</taxon>
        <taxon>Spiralia</taxon>
        <taxon>Gnathifera</taxon>
        <taxon>Rotifera</taxon>
        <taxon>Eurotatoria</taxon>
        <taxon>Bdelloidea</taxon>
        <taxon>Philodinida</taxon>
        <taxon>Philodinidae</taxon>
        <taxon>Rotaria</taxon>
    </lineage>
</organism>
<feature type="region of interest" description="Disordered" evidence="1">
    <location>
        <begin position="1"/>
        <end position="83"/>
    </location>
</feature>
<dbReference type="PANTHER" id="PTHR12436:SF4">
    <property type="entry name" value="LEUKOCYTE RECEPTOR CLUSTER MEMBER 8"/>
    <property type="match status" value="1"/>
</dbReference>
<dbReference type="Proteomes" id="UP000663824">
    <property type="component" value="Unassembled WGS sequence"/>
</dbReference>
<feature type="compositionally biased region" description="Low complexity" evidence="1">
    <location>
        <begin position="414"/>
        <end position="423"/>
    </location>
</feature>
<protein>
    <recommendedName>
        <fullName evidence="2">SAC3/GANP/THP3 conserved domain-containing protein</fullName>
    </recommendedName>
</protein>
<feature type="compositionally biased region" description="Polar residues" evidence="1">
    <location>
        <begin position="1"/>
        <end position="12"/>
    </location>
</feature>
<gene>
    <name evidence="3" type="ORF">MBJ925_LOCUS13942</name>
</gene>
<feature type="compositionally biased region" description="Low complexity" evidence="1">
    <location>
        <begin position="430"/>
        <end position="446"/>
    </location>
</feature>
<dbReference type="PANTHER" id="PTHR12436">
    <property type="entry name" value="80 KDA MCM3-ASSOCIATED PROTEIN"/>
    <property type="match status" value="1"/>
</dbReference>
<name>A0A816Q2A9_9BILA</name>
<feature type="compositionally biased region" description="Low complexity" evidence="1">
    <location>
        <begin position="235"/>
        <end position="258"/>
    </location>
</feature>
<feature type="region of interest" description="Disordered" evidence="1">
    <location>
        <begin position="121"/>
        <end position="272"/>
    </location>
</feature>
<proteinExistence type="predicted"/>